<dbReference type="EMBL" id="ABYT01000111">
    <property type="protein sequence ID" value="EEC89271.1"/>
    <property type="molecule type" value="Genomic_DNA"/>
</dbReference>
<gene>
    <name evidence="2" type="ORF">EUBIFOR_02146</name>
</gene>
<feature type="domain" description="PocR" evidence="1">
    <location>
        <begin position="29"/>
        <end position="183"/>
    </location>
</feature>
<evidence type="ECO:0000313" key="2">
    <source>
        <dbReference type="EMBL" id="EEC89271.1"/>
    </source>
</evidence>
<organism evidence="2 3">
    <name type="scientific">Holdemanella biformis DSM 3989</name>
    <dbReference type="NCBI Taxonomy" id="518637"/>
    <lineage>
        <taxon>Bacteria</taxon>
        <taxon>Bacillati</taxon>
        <taxon>Bacillota</taxon>
        <taxon>Erysipelotrichia</taxon>
        <taxon>Erysipelotrichales</taxon>
        <taxon>Erysipelotrichaceae</taxon>
        <taxon>Holdemanella</taxon>
    </lineage>
</organism>
<dbReference type="Proteomes" id="UP000004315">
    <property type="component" value="Unassembled WGS sequence"/>
</dbReference>
<evidence type="ECO:0000259" key="1">
    <source>
        <dbReference type="Pfam" id="PF10114"/>
    </source>
</evidence>
<dbReference type="Pfam" id="PF10114">
    <property type="entry name" value="PocR"/>
    <property type="match status" value="1"/>
</dbReference>
<sequence length="190" mass="21581">MKRLTKALKSIIESDLIKIRKGFEVLFMLPKEAIQKVMDAYYHITGLRCYFVQDETEISSAKEKNFFCKCLKTSSSALRQCDECTFENYTGALKSNEPQKYACHAGLVKWSVPVSLAGVKGVIVSEGVITKQQGLEAQDWVNHLAETYNVSRPILLHNYTKVAVMNENQVEESIKLMQDLLKYYKAVIEG</sequence>
<proteinExistence type="predicted"/>
<dbReference type="HOGENOM" id="CLU_1608402_0_0_9"/>
<dbReference type="InterPro" id="IPR018771">
    <property type="entry name" value="PocR_dom"/>
</dbReference>
<evidence type="ECO:0000313" key="3">
    <source>
        <dbReference type="Proteomes" id="UP000004315"/>
    </source>
</evidence>
<name>B7CD67_9FIRM</name>
<dbReference type="eggNOG" id="ENOG5032QZB">
    <property type="taxonomic scope" value="Bacteria"/>
</dbReference>
<dbReference type="AlphaFoldDB" id="B7CD67"/>
<dbReference type="STRING" id="518637.EUBIFOR_02146"/>
<comment type="caution">
    <text evidence="2">The sequence shown here is derived from an EMBL/GenBank/DDBJ whole genome shotgun (WGS) entry which is preliminary data.</text>
</comment>
<protein>
    <recommendedName>
        <fullName evidence="1">PocR domain-containing protein</fullName>
    </recommendedName>
</protein>
<reference evidence="2 3" key="1">
    <citation type="submission" date="2008-11" db="EMBL/GenBank/DDBJ databases">
        <title>Draft genome sequence of Eubacterium biforme (DSM 3989).</title>
        <authorList>
            <person name="Sudarsanam P."/>
            <person name="Ley R."/>
            <person name="Guruge J."/>
            <person name="Turnbaugh P.J."/>
            <person name="Mahowald M."/>
            <person name="Liep D."/>
            <person name="Gordon J."/>
        </authorList>
    </citation>
    <scope>NUCLEOTIDE SEQUENCE [LARGE SCALE GENOMIC DNA]</scope>
    <source>
        <strain evidence="2 3">DSM 3989</strain>
    </source>
</reference>
<accession>B7CD67</accession>
<keyword evidence="3" id="KW-1185">Reference proteome</keyword>